<organism evidence="1">
    <name type="scientific">uncultured Alphaproteobacteria bacterium</name>
    <dbReference type="NCBI Taxonomy" id="91750"/>
    <lineage>
        <taxon>Bacteria</taxon>
        <taxon>Pseudomonadati</taxon>
        <taxon>Pseudomonadota</taxon>
        <taxon>Alphaproteobacteria</taxon>
        <taxon>environmental samples</taxon>
    </lineage>
</organism>
<accession>A0A212JVU0</accession>
<dbReference type="SUPFAM" id="SSF101116">
    <property type="entry name" value="Flagellar export chaperone FliS"/>
    <property type="match status" value="1"/>
</dbReference>
<evidence type="ECO:0008006" key="2">
    <source>
        <dbReference type="Google" id="ProtNLM"/>
    </source>
</evidence>
<dbReference type="AlphaFoldDB" id="A0A212JVU0"/>
<dbReference type="Gene3D" id="1.20.120.340">
    <property type="entry name" value="Flagellar protein FliS"/>
    <property type="match status" value="1"/>
</dbReference>
<sequence length="142" mass="15726">MQHNVHQLGVQAYGAARRTQTPLRVIVELYDAMLCAVAHAKQAKLEGRPENEFRAVERATQVLLGLDGVLNHDDSRARPLAETLHAYYKTTLVQVHRARAAKSPDAELRYASVQRQILTMREAFAAVAGVPSLVAQRSEKTA</sequence>
<reference evidence="1" key="1">
    <citation type="submission" date="2016-04" db="EMBL/GenBank/DDBJ databases">
        <authorList>
            <person name="Evans L.H."/>
            <person name="Alamgir A."/>
            <person name="Owens N."/>
            <person name="Weber N.D."/>
            <person name="Virtaneva K."/>
            <person name="Barbian K."/>
            <person name="Babar A."/>
            <person name="Rosenke K."/>
        </authorList>
    </citation>
    <scope>NUCLEOTIDE SEQUENCE</scope>
    <source>
        <strain evidence="1">86</strain>
    </source>
</reference>
<evidence type="ECO:0000313" key="1">
    <source>
        <dbReference type="EMBL" id="SBW03488.1"/>
    </source>
</evidence>
<dbReference type="InterPro" id="IPR036584">
    <property type="entry name" value="FliS_sf"/>
</dbReference>
<dbReference type="GO" id="GO:0044780">
    <property type="term" value="P:bacterial-type flagellum assembly"/>
    <property type="evidence" value="ECO:0007669"/>
    <property type="project" value="InterPro"/>
</dbReference>
<dbReference type="Pfam" id="PF02561">
    <property type="entry name" value="FliS"/>
    <property type="match status" value="1"/>
</dbReference>
<gene>
    <name evidence="1" type="ORF">KL86APRO_11730</name>
</gene>
<dbReference type="InterPro" id="IPR003713">
    <property type="entry name" value="FliS"/>
</dbReference>
<proteinExistence type="predicted"/>
<dbReference type="EMBL" id="FLUO01000001">
    <property type="protein sequence ID" value="SBW03488.1"/>
    <property type="molecule type" value="Genomic_DNA"/>
</dbReference>
<name>A0A212JVU0_9PROT</name>
<protein>
    <recommendedName>
        <fullName evidence="2">Flagellar protein FliS</fullName>
    </recommendedName>
</protein>